<keyword evidence="4" id="KW-1185">Reference proteome</keyword>
<dbReference type="InterPro" id="IPR036465">
    <property type="entry name" value="vWFA_dom_sf"/>
</dbReference>
<proteinExistence type="predicted"/>
<sequence>MKTKKILQTVSAASLTLMIVACATTEYETTETVTPSAPRAEQDSDKITITGSRIKRSGGTARPDTEKNLSPVAVTTREEVTTQEERVEVPPKFYQRNNNYQIFKAYGVNPTVLTEAEPFSTFSMDADNGSYKLALNMLNQHRMPAKEGIRVEEFVNAMDYQYQPSDELFGLSAEVMPSPFRPGYHILHLGVQTQSIEKDARKPLNLVIVADVSGSMASGDKLGMLKKAMITLVSQLRADDKVALVTYSDDAKVIIPPTEARNAQYINQSIRELNTEGSTNAAAGIHLGYELADQMFNNESINRVILTSDGMANVGTTEPEKILQKIEDYKQKGVFLTTVGVGLQMYNDYLLEQLANKGNGNYLYFSNDNDIQEAFVDKLTQNLQTVAKDAKIQVQFNPEKVTHYRLLGYENRHLNKQDFLDGKKDGGELGAGHRVTALYEVKLTELDDDIGKLNIAYKYPMQDKVRVMKKTIPNSVIRNNVLLASSDLRLSAAAAAFAEKLRQSYWSRIYSYQKIDELLVSLPANYQRKDSVQQLSKAIEQAALLDNRIDPYKDSTPVSSISIDHVPLLQ</sequence>
<dbReference type="Pfam" id="PF12450">
    <property type="entry name" value="vWF_A"/>
    <property type="match status" value="1"/>
</dbReference>
<dbReference type="InterPro" id="IPR002035">
    <property type="entry name" value="VWF_A"/>
</dbReference>
<evidence type="ECO:0000313" key="3">
    <source>
        <dbReference type="EMBL" id="WMS87057.1"/>
    </source>
</evidence>
<dbReference type="AlphaFoldDB" id="A0AA51RSY0"/>
<evidence type="ECO:0000259" key="2">
    <source>
        <dbReference type="PROSITE" id="PS50234"/>
    </source>
</evidence>
<protein>
    <submittedName>
        <fullName evidence="3">von Willebrand factor type A domain-containing protein</fullName>
    </submittedName>
</protein>
<feature type="chain" id="PRO_5041283840" evidence="1">
    <location>
        <begin position="24"/>
        <end position="570"/>
    </location>
</feature>
<dbReference type="InterPro" id="IPR051266">
    <property type="entry name" value="CLCR"/>
</dbReference>
<evidence type="ECO:0000256" key="1">
    <source>
        <dbReference type="SAM" id="SignalP"/>
    </source>
</evidence>
<dbReference type="Pfam" id="PF12034">
    <property type="entry name" value="YfbK_C"/>
    <property type="match status" value="2"/>
</dbReference>
<name>A0AA51RSY0_9GAMM</name>
<dbReference type="SMART" id="SM00327">
    <property type="entry name" value="VWA"/>
    <property type="match status" value="1"/>
</dbReference>
<dbReference type="KEGG" id="plei:Q9312_17755"/>
<feature type="signal peptide" evidence="1">
    <location>
        <begin position="1"/>
        <end position="23"/>
    </location>
</feature>
<dbReference type="PANTHER" id="PTHR10579:SF43">
    <property type="entry name" value="ZINC FINGER (C3HC4-TYPE RING FINGER) FAMILY PROTEIN"/>
    <property type="match status" value="1"/>
</dbReference>
<dbReference type="PROSITE" id="PS51257">
    <property type="entry name" value="PROKAR_LIPOPROTEIN"/>
    <property type="match status" value="1"/>
</dbReference>
<feature type="domain" description="VWFA" evidence="2">
    <location>
        <begin position="205"/>
        <end position="383"/>
    </location>
</feature>
<dbReference type="SUPFAM" id="SSF53300">
    <property type="entry name" value="vWA-like"/>
    <property type="match status" value="1"/>
</dbReference>
<gene>
    <name evidence="3" type="ORF">Q9312_17755</name>
</gene>
<dbReference type="EMBL" id="CP133548">
    <property type="protein sequence ID" value="WMS87057.1"/>
    <property type="molecule type" value="Genomic_DNA"/>
</dbReference>
<accession>A0AA51RSY0</accession>
<dbReference type="Gene3D" id="3.40.50.410">
    <property type="entry name" value="von Willebrand factor, type A domain"/>
    <property type="match status" value="1"/>
</dbReference>
<dbReference type="Proteomes" id="UP001239782">
    <property type="component" value="Chromosome"/>
</dbReference>
<organism evidence="3 4">
    <name type="scientific">Pleionea litopenaei</name>
    <dbReference type="NCBI Taxonomy" id="3070815"/>
    <lineage>
        <taxon>Bacteria</taxon>
        <taxon>Pseudomonadati</taxon>
        <taxon>Pseudomonadota</taxon>
        <taxon>Gammaproteobacteria</taxon>
        <taxon>Oceanospirillales</taxon>
        <taxon>Pleioneaceae</taxon>
        <taxon>Pleionea</taxon>
    </lineage>
</organism>
<dbReference type="InterPro" id="IPR022156">
    <property type="entry name" value="Uncharacterised_YfbK_N"/>
</dbReference>
<dbReference type="PROSITE" id="PS50234">
    <property type="entry name" value="VWFA"/>
    <property type="match status" value="1"/>
</dbReference>
<evidence type="ECO:0000313" key="4">
    <source>
        <dbReference type="Proteomes" id="UP001239782"/>
    </source>
</evidence>
<dbReference type="RefSeq" id="WP_309202196.1">
    <property type="nucleotide sequence ID" value="NZ_CP133548.1"/>
</dbReference>
<keyword evidence="1" id="KW-0732">Signal</keyword>
<dbReference type="InterPro" id="IPR021908">
    <property type="entry name" value="YfbK_C"/>
</dbReference>
<dbReference type="Pfam" id="PF00092">
    <property type="entry name" value="VWA"/>
    <property type="match status" value="1"/>
</dbReference>
<reference evidence="3 4" key="1">
    <citation type="submission" date="2023-08" db="EMBL/GenBank/DDBJ databases">
        <title>Pleionea litopenaei sp. nov., isolated from stomach of juvenile Litopenaeus vannamei.</title>
        <authorList>
            <person name="Rho A.M."/>
            <person name="Hwang C.Y."/>
        </authorList>
    </citation>
    <scope>NUCLEOTIDE SEQUENCE [LARGE SCALE GENOMIC DNA]</scope>
    <source>
        <strain evidence="3 4">HL-JVS1</strain>
    </source>
</reference>
<dbReference type="PANTHER" id="PTHR10579">
    <property type="entry name" value="CALCIUM-ACTIVATED CHLORIDE CHANNEL REGULATOR"/>
    <property type="match status" value="1"/>
</dbReference>